<name>A0A4P9ZG88_9ASCO</name>
<dbReference type="InterPro" id="IPR003021">
    <property type="entry name" value="Rad1_Rec1_Rad17"/>
</dbReference>
<dbReference type="PANTHER" id="PTHR10870">
    <property type="entry name" value="CELL CYCLE CHECKPOINT PROTEIN RAD1"/>
    <property type="match status" value="1"/>
</dbReference>
<dbReference type="PANTHER" id="PTHR10870:SF0">
    <property type="entry name" value="CELL CYCLE CHECKPOINT PROTEIN RAD1"/>
    <property type="match status" value="1"/>
</dbReference>
<dbReference type="Pfam" id="PF02144">
    <property type="entry name" value="Rad1"/>
    <property type="match status" value="1"/>
</dbReference>
<dbReference type="OrthoDB" id="337581at2759"/>
<dbReference type="PRINTS" id="PR01245">
    <property type="entry name" value="RAD1REC1"/>
</dbReference>
<keyword evidence="7" id="KW-1185">Reference proteome</keyword>
<evidence type="ECO:0000256" key="5">
    <source>
        <dbReference type="ARBA" id="ARBA00023242"/>
    </source>
</evidence>
<dbReference type="Proteomes" id="UP000268321">
    <property type="component" value="Unassembled WGS sequence"/>
</dbReference>
<evidence type="ECO:0000256" key="3">
    <source>
        <dbReference type="ARBA" id="ARBA00022763"/>
    </source>
</evidence>
<evidence type="ECO:0000313" key="7">
    <source>
        <dbReference type="Proteomes" id="UP000268321"/>
    </source>
</evidence>
<dbReference type="GO" id="GO:0006281">
    <property type="term" value="P:DNA repair"/>
    <property type="evidence" value="ECO:0007669"/>
    <property type="project" value="UniProtKB-KW"/>
</dbReference>
<keyword evidence="5" id="KW-0539">Nucleus</keyword>
<comment type="similarity">
    <text evidence="2">Belongs to the rad1 family.</text>
</comment>
<sequence>MSHLFVPSLWSQSQGQIIVTNHAPNVLFAASTNHVTHLAGILHAVAAIDRFALITVSPEGISLFSEHNHILNCLANVDASLFSAYEFVAPPASEELLFTVDIVLLSELFVAASSNAAPRPKAANGTRSDALLVDSVACYLKYDGEGCPFIVEFEDRLLIELLEFSTFSIDLQNPYSRPLDPNGEQCGLVADSSKMLFELIILSDIFHYLLQDIQALGTEELYMFVSNLEDEYLLNFISKGGLGYLKLIFPSAKSCLQKLEIYSDSMLPTTSSVVSVLNILMFCRMFRAAKQSIKCKMFKDIEGMLSAQFLCKNVNCVGYPGAMITFNMLEKATMPAETTAEEIARLFDSGGCRYIRDYTVPPKQGKPALTSLTNPDSSNISYAFFKAPTEDKAANEDRDGESGHVANTGQIQLPQLFF</sequence>
<reference evidence="7" key="1">
    <citation type="journal article" date="2018" name="Nat. Microbiol.">
        <title>Leveraging single-cell genomics to expand the fungal tree of life.</title>
        <authorList>
            <person name="Ahrendt S.R."/>
            <person name="Quandt C.A."/>
            <person name="Ciobanu D."/>
            <person name="Clum A."/>
            <person name="Salamov A."/>
            <person name="Andreopoulos B."/>
            <person name="Cheng J.F."/>
            <person name="Woyke T."/>
            <person name="Pelin A."/>
            <person name="Henrissat B."/>
            <person name="Reynolds N.K."/>
            <person name="Benny G.L."/>
            <person name="Smith M.E."/>
            <person name="James T.Y."/>
            <person name="Grigoriev I.V."/>
        </authorList>
    </citation>
    <scope>NUCLEOTIDE SEQUENCE [LARGE SCALE GENOMIC DNA]</scope>
    <source>
        <strain evidence="7">Baker2002</strain>
    </source>
</reference>
<dbReference type="GO" id="GO:0030896">
    <property type="term" value="C:checkpoint clamp complex"/>
    <property type="evidence" value="ECO:0007669"/>
    <property type="project" value="TreeGrafter"/>
</dbReference>
<comment type="subcellular location">
    <subcellularLocation>
        <location evidence="1">Nucleus</location>
    </subcellularLocation>
</comment>
<dbReference type="Gene3D" id="3.70.10.10">
    <property type="match status" value="1"/>
</dbReference>
<keyword evidence="4" id="KW-0234">DNA repair</keyword>
<gene>
    <name evidence="6" type="ORF">METBISCDRAFT_14061</name>
</gene>
<proteinExistence type="inferred from homology"/>
<dbReference type="EMBL" id="ML004442">
    <property type="protein sequence ID" value="RKP31412.1"/>
    <property type="molecule type" value="Genomic_DNA"/>
</dbReference>
<organism evidence="6 7">
    <name type="scientific">Metschnikowia bicuspidata</name>
    <dbReference type="NCBI Taxonomy" id="27322"/>
    <lineage>
        <taxon>Eukaryota</taxon>
        <taxon>Fungi</taxon>
        <taxon>Dikarya</taxon>
        <taxon>Ascomycota</taxon>
        <taxon>Saccharomycotina</taxon>
        <taxon>Pichiomycetes</taxon>
        <taxon>Metschnikowiaceae</taxon>
        <taxon>Metschnikowia</taxon>
    </lineage>
</organism>
<evidence type="ECO:0000256" key="1">
    <source>
        <dbReference type="ARBA" id="ARBA00004123"/>
    </source>
</evidence>
<accession>A0A4P9ZG88</accession>
<evidence type="ECO:0000256" key="4">
    <source>
        <dbReference type="ARBA" id="ARBA00023204"/>
    </source>
</evidence>
<evidence type="ECO:0000256" key="2">
    <source>
        <dbReference type="ARBA" id="ARBA00010991"/>
    </source>
</evidence>
<protein>
    <submittedName>
        <fullName evidence="6">Uncharacterized protein</fullName>
    </submittedName>
</protein>
<dbReference type="AlphaFoldDB" id="A0A4P9ZG88"/>
<dbReference type="GO" id="GO:0000077">
    <property type="term" value="P:DNA damage checkpoint signaling"/>
    <property type="evidence" value="ECO:0007669"/>
    <property type="project" value="InterPro"/>
</dbReference>
<keyword evidence="3" id="KW-0227">DNA damage</keyword>
<evidence type="ECO:0000313" key="6">
    <source>
        <dbReference type="EMBL" id="RKP31412.1"/>
    </source>
</evidence>